<sequence>MITVSEHDSVAMAAAKLRDAHVGCVVVTRGTHPVGIVTDRDLAVRVVAEGRDPWRTLVSDIVTYDPFVVAVTDGIETALRRMREHGVRRMPIVDESGGVVGMVTADDLVLLVGREISDLCDGIQRGADATDSR</sequence>
<feature type="domain" description="CBS" evidence="3">
    <location>
        <begin position="62"/>
        <end position="119"/>
    </location>
</feature>
<dbReference type="PANTHER" id="PTHR48108">
    <property type="entry name" value="CBS DOMAIN-CONTAINING PROTEIN CBSX2, CHLOROPLASTIC"/>
    <property type="match status" value="1"/>
</dbReference>
<name>A0ABZ2L789_9BACT</name>
<evidence type="ECO:0000313" key="5">
    <source>
        <dbReference type="Proteomes" id="UP001374803"/>
    </source>
</evidence>
<proteinExistence type="predicted"/>
<feature type="domain" description="CBS" evidence="3">
    <location>
        <begin position="1"/>
        <end position="53"/>
    </location>
</feature>
<dbReference type="Gene3D" id="3.10.580.10">
    <property type="entry name" value="CBS-domain"/>
    <property type="match status" value="1"/>
</dbReference>
<evidence type="ECO:0000259" key="3">
    <source>
        <dbReference type="PROSITE" id="PS51371"/>
    </source>
</evidence>
<dbReference type="InterPro" id="IPR046342">
    <property type="entry name" value="CBS_dom_sf"/>
</dbReference>
<dbReference type="RefSeq" id="WP_394836445.1">
    <property type="nucleotide sequence ID" value="NZ_CP089929.1"/>
</dbReference>
<organism evidence="4 5">
    <name type="scientific">Pendulispora rubella</name>
    <dbReference type="NCBI Taxonomy" id="2741070"/>
    <lineage>
        <taxon>Bacteria</taxon>
        <taxon>Pseudomonadati</taxon>
        <taxon>Myxococcota</taxon>
        <taxon>Myxococcia</taxon>
        <taxon>Myxococcales</taxon>
        <taxon>Sorangiineae</taxon>
        <taxon>Pendulisporaceae</taxon>
        <taxon>Pendulispora</taxon>
    </lineage>
</organism>
<dbReference type="PANTHER" id="PTHR48108:SF34">
    <property type="entry name" value="CBS DOMAIN-CONTAINING PROTEIN YHCV"/>
    <property type="match status" value="1"/>
</dbReference>
<dbReference type="InterPro" id="IPR000644">
    <property type="entry name" value="CBS_dom"/>
</dbReference>
<keyword evidence="1" id="KW-0677">Repeat</keyword>
<evidence type="ECO:0000256" key="1">
    <source>
        <dbReference type="ARBA" id="ARBA00022737"/>
    </source>
</evidence>
<gene>
    <name evidence="4" type="ORF">LVJ94_06010</name>
</gene>
<dbReference type="Proteomes" id="UP001374803">
    <property type="component" value="Chromosome"/>
</dbReference>
<reference evidence="4" key="1">
    <citation type="submission" date="2021-12" db="EMBL/GenBank/DDBJ databases">
        <title>Discovery of the Pendulisporaceae a myxobacterial family with distinct sporulation behavior and unique specialized metabolism.</title>
        <authorList>
            <person name="Garcia R."/>
            <person name="Popoff A."/>
            <person name="Bader C.D."/>
            <person name="Loehr J."/>
            <person name="Walesch S."/>
            <person name="Walt C."/>
            <person name="Boldt J."/>
            <person name="Bunk B."/>
            <person name="Haeckl F.J.F.P.J."/>
            <person name="Gunesch A.P."/>
            <person name="Birkelbach J."/>
            <person name="Nuebel U."/>
            <person name="Pietschmann T."/>
            <person name="Bach T."/>
            <person name="Mueller R."/>
        </authorList>
    </citation>
    <scope>NUCLEOTIDE SEQUENCE</scope>
    <source>
        <strain evidence="4">MSr11367</strain>
    </source>
</reference>
<dbReference type="Pfam" id="PF00571">
    <property type="entry name" value="CBS"/>
    <property type="match status" value="2"/>
</dbReference>
<protein>
    <submittedName>
        <fullName evidence="4">CBS domain-containing protein</fullName>
    </submittedName>
</protein>
<evidence type="ECO:0000313" key="4">
    <source>
        <dbReference type="EMBL" id="WXB06788.1"/>
    </source>
</evidence>
<dbReference type="InterPro" id="IPR051462">
    <property type="entry name" value="CBS_domain-containing"/>
</dbReference>
<dbReference type="SMART" id="SM00116">
    <property type="entry name" value="CBS"/>
    <property type="match status" value="2"/>
</dbReference>
<dbReference type="SUPFAM" id="SSF54631">
    <property type="entry name" value="CBS-domain pair"/>
    <property type="match status" value="1"/>
</dbReference>
<keyword evidence="2" id="KW-0129">CBS domain</keyword>
<accession>A0ABZ2L789</accession>
<evidence type="ECO:0000256" key="2">
    <source>
        <dbReference type="PROSITE-ProRule" id="PRU00703"/>
    </source>
</evidence>
<dbReference type="EMBL" id="CP089983">
    <property type="protein sequence ID" value="WXB06788.1"/>
    <property type="molecule type" value="Genomic_DNA"/>
</dbReference>
<dbReference type="PROSITE" id="PS51371">
    <property type="entry name" value="CBS"/>
    <property type="match status" value="2"/>
</dbReference>
<keyword evidence="5" id="KW-1185">Reference proteome</keyword>